<dbReference type="SFLD" id="SFLDG01082">
    <property type="entry name" value="B12-binding_domain_containing"/>
    <property type="match status" value="1"/>
</dbReference>
<keyword evidence="6 9" id="KW-0408">Iron</keyword>
<keyword evidence="9" id="KW-0963">Cytoplasm</keyword>
<proteinExistence type="inferred from homology"/>
<dbReference type="InterPro" id="IPR010723">
    <property type="entry name" value="HemN_C"/>
</dbReference>
<dbReference type="Pfam" id="PF04055">
    <property type="entry name" value="Radical_SAM"/>
    <property type="match status" value="1"/>
</dbReference>
<gene>
    <name evidence="11" type="primary">hemW</name>
    <name evidence="11" type="ORF">ENQ20_18490</name>
</gene>
<dbReference type="GO" id="GO:0046872">
    <property type="term" value="F:metal ion binding"/>
    <property type="evidence" value="ECO:0007669"/>
    <property type="project" value="UniProtKB-UniRule"/>
</dbReference>
<accession>A0A7C1JZW9</accession>
<feature type="domain" description="Radical SAM core" evidence="10">
    <location>
        <begin position="22"/>
        <end position="258"/>
    </location>
</feature>
<dbReference type="InterPro" id="IPR006638">
    <property type="entry name" value="Elp3/MiaA/NifB-like_rSAM"/>
</dbReference>
<dbReference type="SFLD" id="SFLDF00288">
    <property type="entry name" value="HemN-like__clustered_with_nucl"/>
    <property type="match status" value="1"/>
</dbReference>
<reference evidence="11" key="1">
    <citation type="journal article" date="2020" name="mSystems">
        <title>Genome- and Community-Level Interaction Insights into Carbon Utilization and Element Cycling Functions of Hydrothermarchaeota in Hydrothermal Sediment.</title>
        <authorList>
            <person name="Zhou Z."/>
            <person name="Liu Y."/>
            <person name="Xu W."/>
            <person name="Pan J."/>
            <person name="Luo Z.H."/>
            <person name="Li M."/>
        </authorList>
    </citation>
    <scope>NUCLEOTIDE SEQUENCE [LARGE SCALE GENOMIC DNA]</scope>
    <source>
        <strain evidence="11">SpSt-289</strain>
    </source>
</reference>
<evidence type="ECO:0000256" key="4">
    <source>
        <dbReference type="ARBA" id="ARBA00022691"/>
    </source>
</evidence>
<dbReference type="InterPro" id="IPR007197">
    <property type="entry name" value="rSAM"/>
</dbReference>
<dbReference type="GO" id="GO:0051539">
    <property type="term" value="F:4 iron, 4 sulfur cluster binding"/>
    <property type="evidence" value="ECO:0007669"/>
    <property type="project" value="UniProtKB-UniRule"/>
</dbReference>
<evidence type="ECO:0000256" key="6">
    <source>
        <dbReference type="ARBA" id="ARBA00023004"/>
    </source>
</evidence>
<comment type="caution">
    <text evidence="11">The sequence shown here is derived from an EMBL/GenBank/DDBJ whole genome shotgun (WGS) entry which is preliminary data.</text>
</comment>
<evidence type="ECO:0000256" key="7">
    <source>
        <dbReference type="ARBA" id="ARBA00023014"/>
    </source>
</evidence>
<comment type="subcellular location">
    <subcellularLocation>
        <location evidence="9">Cytoplasm</location>
    </subcellularLocation>
</comment>
<protein>
    <recommendedName>
        <fullName evidence="2 9">Heme chaperone HemW</fullName>
    </recommendedName>
</protein>
<keyword evidence="8 9" id="KW-0143">Chaperone</keyword>
<evidence type="ECO:0000256" key="3">
    <source>
        <dbReference type="ARBA" id="ARBA00022617"/>
    </source>
</evidence>
<dbReference type="SMART" id="SM00729">
    <property type="entry name" value="Elp3"/>
    <property type="match status" value="1"/>
</dbReference>
<evidence type="ECO:0000256" key="2">
    <source>
        <dbReference type="ARBA" id="ARBA00017228"/>
    </source>
</evidence>
<keyword evidence="9" id="KW-0004">4Fe-4S</keyword>
<evidence type="ECO:0000256" key="1">
    <source>
        <dbReference type="ARBA" id="ARBA00006100"/>
    </source>
</evidence>
<dbReference type="InterPro" id="IPR013785">
    <property type="entry name" value="Aldolase_TIM"/>
</dbReference>
<dbReference type="CDD" id="cd01335">
    <property type="entry name" value="Radical_SAM"/>
    <property type="match status" value="1"/>
</dbReference>
<dbReference type="AlphaFoldDB" id="A0A7C1JZW9"/>
<dbReference type="SFLD" id="SFLDF00562">
    <property type="entry name" value="HemN-like__clustered_with_heat"/>
    <property type="match status" value="1"/>
</dbReference>
<dbReference type="GO" id="GO:0005737">
    <property type="term" value="C:cytoplasm"/>
    <property type="evidence" value="ECO:0007669"/>
    <property type="project" value="UniProtKB-SubCell"/>
</dbReference>
<keyword evidence="7 9" id="KW-0411">Iron-sulfur</keyword>
<keyword evidence="3 9" id="KW-0349">Heme</keyword>
<dbReference type="InterPro" id="IPR058240">
    <property type="entry name" value="rSAM_sf"/>
</dbReference>
<organism evidence="11">
    <name type="scientific">Caldilinea aerophila</name>
    <dbReference type="NCBI Taxonomy" id="133453"/>
    <lineage>
        <taxon>Bacteria</taxon>
        <taxon>Bacillati</taxon>
        <taxon>Chloroflexota</taxon>
        <taxon>Caldilineae</taxon>
        <taxon>Caldilineales</taxon>
        <taxon>Caldilineaceae</taxon>
        <taxon>Caldilinea</taxon>
    </lineage>
</organism>
<dbReference type="PANTHER" id="PTHR13932:SF5">
    <property type="entry name" value="RADICAL S-ADENOSYL METHIONINE DOMAIN-CONTAINING PROTEIN 1, MITOCHONDRIAL"/>
    <property type="match status" value="1"/>
</dbReference>
<dbReference type="Pfam" id="PF06969">
    <property type="entry name" value="HemN_C"/>
    <property type="match status" value="1"/>
</dbReference>
<dbReference type="SFLD" id="SFLDG01065">
    <property type="entry name" value="anaerobic_coproporphyrinogen-I"/>
    <property type="match status" value="1"/>
</dbReference>
<dbReference type="SFLD" id="SFLDS00029">
    <property type="entry name" value="Radical_SAM"/>
    <property type="match status" value="1"/>
</dbReference>
<evidence type="ECO:0000259" key="10">
    <source>
        <dbReference type="PROSITE" id="PS51918"/>
    </source>
</evidence>
<dbReference type="Gene3D" id="3.20.20.70">
    <property type="entry name" value="Aldolase class I"/>
    <property type="match status" value="1"/>
</dbReference>
<dbReference type="SUPFAM" id="SSF102114">
    <property type="entry name" value="Radical SAM enzymes"/>
    <property type="match status" value="1"/>
</dbReference>
<dbReference type="PROSITE" id="PS51918">
    <property type="entry name" value="RADICAL_SAM"/>
    <property type="match status" value="1"/>
</dbReference>
<name>A0A7C1JZW9_9CHLR</name>
<evidence type="ECO:0000256" key="9">
    <source>
        <dbReference type="RuleBase" id="RU364116"/>
    </source>
</evidence>
<comment type="similarity">
    <text evidence="1">Belongs to the anaerobic coproporphyrinogen-III oxidase family. HemW subfamily.</text>
</comment>
<dbReference type="EMBL" id="DSMG01000193">
    <property type="protein sequence ID" value="HDX33450.1"/>
    <property type="molecule type" value="Genomic_DNA"/>
</dbReference>
<evidence type="ECO:0000256" key="8">
    <source>
        <dbReference type="ARBA" id="ARBA00023186"/>
    </source>
</evidence>
<dbReference type="NCBIfam" id="TIGR00539">
    <property type="entry name" value="hemN_rel"/>
    <property type="match status" value="1"/>
</dbReference>
<evidence type="ECO:0000256" key="5">
    <source>
        <dbReference type="ARBA" id="ARBA00022723"/>
    </source>
</evidence>
<dbReference type="GO" id="GO:0006779">
    <property type="term" value="P:porphyrin-containing compound biosynthetic process"/>
    <property type="evidence" value="ECO:0007669"/>
    <property type="project" value="InterPro"/>
</dbReference>
<comment type="function">
    <text evidence="9">Probably acts as a heme chaperone, transferring heme to an unknown acceptor. Binds one molecule of heme per monomer, possibly covalently. Binds 1 [4Fe-4S] cluster. The cluster is coordinated with 3 cysteines and an exchangeable S-adenosyl-L-methionine.</text>
</comment>
<keyword evidence="5 9" id="KW-0479">Metal-binding</keyword>
<dbReference type="PANTHER" id="PTHR13932">
    <property type="entry name" value="COPROPORPHYRINIGEN III OXIDASE"/>
    <property type="match status" value="1"/>
</dbReference>
<dbReference type="GO" id="GO:0004109">
    <property type="term" value="F:coproporphyrinogen oxidase activity"/>
    <property type="evidence" value="ECO:0007669"/>
    <property type="project" value="InterPro"/>
</dbReference>
<sequence length="424" mass="47816">MRQRISLYPYRARSRIPFGKSMNSLPRLGLYIHIPFCERKCPYCDFNTYAGLEGLFQATVEALIAEMKRWAEPLAGRTISTVFVGGGTPTVLSPRQLEQLFDAVLRTFRLAGDAEITCEANPGAVDREKFAVLRSLGVNRLSMGVQSFQADELRLLGRIHSAQDARVAYDMARRAGFENINLDFIFGLPQQSSGAWAKTLGEALSLEPEHLSLYSLIVEPDTPFYRWVRSGKIAAPDEDLAAEHYEMAMERLAQAGYLHYEISNWARRASSADLENETPLFACRHNLLYWRNEDYLGIGPGAHSHLRLTKDGSSIEKRWGNIRPVRSYIQSVCQGEAFEEFMEEIPPQLAMGESMMLGLRLVREGVRLDRFAALHGCSPIDVFENELQQLCTAGLLTLDAERIRLSQRGVLFGNQVFLQFLPEA</sequence>
<dbReference type="InterPro" id="IPR004559">
    <property type="entry name" value="HemW-like"/>
</dbReference>
<dbReference type="InterPro" id="IPR034505">
    <property type="entry name" value="Coproporphyrinogen-III_oxidase"/>
</dbReference>
<evidence type="ECO:0000313" key="11">
    <source>
        <dbReference type="EMBL" id="HDX33450.1"/>
    </source>
</evidence>
<keyword evidence="4 9" id="KW-0949">S-adenosyl-L-methionine</keyword>